<dbReference type="GO" id="GO:0071897">
    <property type="term" value="P:DNA biosynthetic process"/>
    <property type="evidence" value="ECO:0007669"/>
    <property type="project" value="UniProtKB-ARBA"/>
</dbReference>
<proteinExistence type="predicted"/>
<dbReference type="PANTHER" id="PTHR33332">
    <property type="entry name" value="REVERSE TRANSCRIPTASE DOMAIN-CONTAINING PROTEIN"/>
    <property type="match status" value="1"/>
</dbReference>
<keyword evidence="3" id="KW-1185">Reference proteome</keyword>
<dbReference type="InterPro" id="IPR000477">
    <property type="entry name" value="RT_dom"/>
</dbReference>
<accession>A0AAV1M7Y1</accession>
<reference evidence="2 3" key="1">
    <citation type="submission" date="2023-11" db="EMBL/GenBank/DDBJ databases">
        <authorList>
            <person name="Hedman E."/>
            <person name="Englund M."/>
            <person name="Stromberg M."/>
            <person name="Nyberg Akerstrom W."/>
            <person name="Nylinder S."/>
            <person name="Jareborg N."/>
            <person name="Kallberg Y."/>
            <person name="Kronander E."/>
        </authorList>
    </citation>
    <scope>NUCLEOTIDE SEQUENCE [LARGE SCALE GENOMIC DNA]</scope>
</reference>
<gene>
    <name evidence="2" type="ORF">PARMNEM_LOCUS22035</name>
</gene>
<dbReference type="InterPro" id="IPR043502">
    <property type="entry name" value="DNA/RNA_pol_sf"/>
</dbReference>
<protein>
    <recommendedName>
        <fullName evidence="1">Reverse transcriptase domain-containing protein</fullName>
    </recommendedName>
</protein>
<evidence type="ECO:0000259" key="1">
    <source>
        <dbReference type="PROSITE" id="PS50878"/>
    </source>
</evidence>
<dbReference type="EMBL" id="CAVLGL010000148">
    <property type="protein sequence ID" value="CAK1603716.1"/>
    <property type="molecule type" value="Genomic_DNA"/>
</dbReference>
<organism evidence="2 3">
    <name type="scientific">Parnassius mnemosyne</name>
    <name type="common">clouded apollo</name>
    <dbReference type="NCBI Taxonomy" id="213953"/>
    <lineage>
        <taxon>Eukaryota</taxon>
        <taxon>Metazoa</taxon>
        <taxon>Ecdysozoa</taxon>
        <taxon>Arthropoda</taxon>
        <taxon>Hexapoda</taxon>
        <taxon>Insecta</taxon>
        <taxon>Pterygota</taxon>
        <taxon>Neoptera</taxon>
        <taxon>Endopterygota</taxon>
        <taxon>Lepidoptera</taxon>
        <taxon>Glossata</taxon>
        <taxon>Ditrysia</taxon>
        <taxon>Papilionoidea</taxon>
        <taxon>Papilionidae</taxon>
        <taxon>Parnassiinae</taxon>
        <taxon>Parnassini</taxon>
        <taxon>Parnassius</taxon>
        <taxon>Driopa</taxon>
    </lineage>
</organism>
<dbReference type="CDD" id="cd01650">
    <property type="entry name" value="RT_nLTR_like"/>
    <property type="match status" value="1"/>
</dbReference>
<feature type="domain" description="Reverse transcriptase" evidence="1">
    <location>
        <begin position="363"/>
        <end position="628"/>
    </location>
</feature>
<dbReference type="SUPFAM" id="SSF56672">
    <property type="entry name" value="DNA/RNA polymerases"/>
    <property type="match status" value="1"/>
</dbReference>
<dbReference type="AlphaFoldDB" id="A0AAV1M7Y1"/>
<sequence>MCMCNEYIMCNENTKIYIFGDFNLPHIEWLQCDGNTCTPNTHYCKNPMTLLVSNFLSIVGCKQFNLIKNNKNRILDLFISNNDTSTCKSPLNSLVPIDVFHPPLNAEIFFNVEYMQLARKTLPKYRFSEGKYADINDDIKRVDWASILEVPSLDTATNHFYEEIYKIIRKHVPLRPIKSKKFPIWFTRPLIHIFKNKEKSWIRWKKFSNQLDYEEYSVLRKRFKQLSAQCFNSYLSKIETSLQKDIKVFWSFVNNKKKCGIPNVMFHNGNETDNPEDICEFFSNYFTSVYENSSLMTYDIDSLPCSSNTNFIISDISFSKNTIEQCLKNLDITKSSGPDGISPFFLKHTASSISVPLFYLYNRSLREGLVPTVWKSANITPVFKNGSKTDVTNYRPISLLSALSKVLERLVHNSIYPSLHNLLIPEQHGFVKHRSTISNLILYTNFLFDNMDNRIQTDTVYTDFCKAFDKVDHSIFLQKLAFNGIRGNLLRWFSSYIINRTQKVVVNGFSSSEKLVSSGVPQGSILGPMLFTLYINDIQYCFINSNFLLYADDLKVYRSVKSLNDCEKLQEDLDRLSNYCLINKLQLSIPKCKSISFTKNRYKQTYDYKINEDSLDRKTVVKDLGVLFDSKLTFREHYAYIKNKAFQLLGFITRCTKGFKRPQSFLTVYCSLVRSILEYACVIWSPCYTVHSDSIENVQKRTLRILSYKCEFARNLVSYSELLDKFKVTTLLIRRKEYDLIYLHKILHNKVDSDYLLSKLNLTIKRNPRIPNKTFYLQTYKNNTSFYNPIVRMCRLYNEISMKSSGMDVFDPRSRTFKRAVKQYTLMHTHSHIT</sequence>
<name>A0AAV1M7Y1_9NEOP</name>
<evidence type="ECO:0000313" key="3">
    <source>
        <dbReference type="Proteomes" id="UP001314205"/>
    </source>
</evidence>
<comment type="caution">
    <text evidence="2">The sequence shown here is derived from an EMBL/GenBank/DDBJ whole genome shotgun (WGS) entry which is preliminary data.</text>
</comment>
<dbReference type="Proteomes" id="UP001314205">
    <property type="component" value="Unassembled WGS sequence"/>
</dbReference>
<dbReference type="Pfam" id="PF00078">
    <property type="entry name" value="RVT_1"/>
    <property type="match status" value="1"/>
</dbReference>
<evidence type="ECO:0000313" key="2">
    <source>
        <dbReference type="EMBL" id="CAK1603716.1"/>
    </source>
</evidence>
<dbReference type="PROSITE" id="PS50878">
    <property type="entry name" value="RT_POL"/>
    <property type="match status" value="1"/>
</dbReference>